<evidence type="ECO:0000313" key="3">
    <source>
        <dbReference type="EMBL" id="SCP05964.1"/>
    </source>
</evidence>
<feature type="transmembrane region" description="Helical" evidence="2">
    <location>
        <begin position="920"/>
        <end position="942"/>
    </location>
</feature>
<accession>A0A1D3TM14</accession>
<evidence type="ECO:0000256" key="1">
    <source>
        <dbReference type="SAM" id="Coils"/>
    </source>
</evidence>
<feature type="transmembrane region" description="Helical" evidence="2">
    <location>
        <begin position="549"/>
        <end position="570"/>
    </location>
</feature>
<feature type="coiled-coil region" evidence="1">
    <location>
        <begin position="446"/>
        <end position="473"/>
    </location>
</feature>
<evidence type="ECO:0000256" key="2">
    <source>
        <dbReference type="SAM" id="Phobius"/>
    </source>
</evidence>
<feature type="transmembrane region" description="Helical" evidence="2">
    <location>
        <begin position="78"/>
        <end position="101"/>
    </location>
</feature>
<dbReference type="InterPro" id="IPR036259">
    <property type="entry name" value="MFS_trans_sf"/>
</dbReference>
<reference evidence="3 4" key="1">
    <citation type="submission" date="2016-06" db="EMBL/GenBank/DDBJ databases">
        <authorList>
            <consortium name="Pathogen Informatics"/>
        </authorList>
    </citation>
    <scope>NUCLEOTIDE SEQUENCE [LARGE SCALE GENOMIC DNA]</scope>
    <source>
        <strain evidence="3">PocGH01</strain>
    </source>
</reference>
<keyword evidence="2" id="KW-0472">Membrane</keyword>
<keyword evidence="2" id="KW-1133">Transmembrane helix</keyword>
<organism evidence="3 4">
    <name type="scientific">Plasmodium ovale</name>
    <name type="common">malaria parasite P. ovale</name>
    <dbReference type="NCBI Taxonomy" id="36330"/>
    <lineage>
        <taxon>Eukaryota</taxon>
        <taxon>Sar</taxon>
        <taxon>Alveolata</taxon>
        <taxon>Apicomplexa</taxon>
        <taxon>Aconoidasida</taxon>
        <taxon>Haemosporida</taxon>
        <taxon>Plasmodiidae</taxon>
        <taxon>Plasmodium</taxon>
        <taxon>Plasmodium (Plasmodium)</taxon>
    </lineage>
</organism>
<feature type="transmembrane region" description="Helical" evidence="2">
    <location>
        <begin position="48"/>
        <end position="66"/>
    </location>
</feature>
<sequence>MCNIQQSNGKCNVVTKVDMLTFCYFSFFIYTLYINIFCVYPLKYDESYFIVHFLLQGIGSFVVGILSDIYGKKKCLKVLFSLLIFLLIFIFVIVSPSVFLFNDNAQNKKNQDRGRLYYHLDDHKNEIHSIGPIQHYTYFVNKDIYEVTNQGRVGQMIPNSLCPFREGSTNHLVHNIKHKKWKHKIENAKCGCSSGERSLGYMNIGEDKTLTYDSFVYKRVSSKGHPSSYHYTGYEENGIRSKNRYDDVSNYCSMANSSNSYNTVCYYKPICLASFEDMPKMANSWTSQEWYLIGRGSNHKDAKMGSNLYESEFCGRTDKIVKRKRTSFPFVELCQKLTGHIIIYGWKKYKLPLMEKNISGMITTCAMNILRRSSLDIKNFLLKINHINAVKKQKILFKKGSNLFNNINEREANVLAKKIHYDVKTYQWEVLSTQVGRIGTNSTYGEDEKKEEEKMYSNKMEELRKEAEKHENYSQSFWNGIFYALMYVCGFFAKGLSNILCITIIENVKVSHRTKSICLILIIENCSQFVLRFLLFVRGLTNVYFIYRVNVLVCAVLSIVIVALLNMSIWDVDTNMMEKQREHLKMLCNIWGKHRVEASHCVGYVNPRNSRLQWQKIPQKKKNIFSIRTKGFNYTYEKRAVGEVLLDVKTSGEKEKKCDVCVEEVLLPQKGDVAYFPDIIIQKDNVPYEVCKLGGRCATCDVWDIPNIGTQNEKTSFIKKLRTKDEFIQYRENVQRGDTFNVYIKWVCYILNAHRFVIIALCLLYYLLYFLYVSYFLICNVYNHNVKNAHFFENFNMSFILQILVIFFFFFWYYTLNNTLLKIVSLFSYITITYISFGIILFVYSQSQILLFLFENAYIIYSLLFCIFLTIPNISLFLFYTYFAHTVCKGMLFGFFVLCGHMGFISHSLIRYYIANKYFPFLNLIFACIICILSSIIIVLFIPQVSSSIDYSVLYDTYFRHFLLHLCDKRVVPPHYKTVDQCLCCANCVKWSPCEEVTV</sequence>
<dbReference type="OrthoDB" id="387709at2759"/>
<feature type="transmembrane region" description="Helical" evidence="2">
    <location>
        <begin position="517"/>
        <end position="537"/>
    </location>
</feature>
<keyword evidence="1" id="KW-0175">Coiled coil</keyword>
<dbReference type="VEuPathDB" id="PlasmoDB:PocGH01_13013600"/>
<feature type="transmembrane region" description="Helical" evidence="2">
    <location>
        <begin position="892"/>
        <end position="914"/>
    </location>
</feature>
<feature type="transmembrane region" description="Helical" evidence="2">
    <location>
        <begin position="756"/>
        <end position="775"/>
    </location>
</feature>
<dbReference type="AlphaFoldDB" id="A0A1D3TM14"/>
<gene>
    <name evidence="3" type="primary">MFS4</name>
    <name evidence="3" type="ORF">POCGH01_13013600</name>
</gene>
<dbReference type="EMBL" id="LT594594">
    <property type="protein sequence ID" value="SCP05964.1"/>
    <property type="molecule type" value="Genomic_DNA"/>
</dbReference>
<feature type="transmembrane region" description="Helical" evidence="2">
    <location>
        <begin position="858"/>
        <end position="880"/>
    </location>
</feature>
<protein>
    <submittedName>
        <fullName evidence="3">Major facilitator superfamily domain-containing protein, putative</fullName>
    </submittedName>
</protein>
<dbReference type="SUPFAM" id="SSF103473">
    <property type="entry name" value="MFS general substrate transporter"/>
    <property type="match status" value="1"/>
</dbReference>
<evidence type="ECO:0000313" key="4">
    <source>
        <dbReference type="Proteomes" id="UP000242942"/>
    </source>
</evidence>
<feature type="transmembrane region" description="Helical" evidence="2">
    <location>
        <begin position="795"/>
        <end position="814"/>
    </location>
</feature>
<feature type="transmembrane region" description="Helical" evidence="2">
    <location>
        <begin position="21"/>
        <end position="42"/>
    </location>
</feature>
<feature type="transmembrane region" description="Helical" evidence="2">
    <location>
        <begin position="481"/>
        <end position="505"/>
    </location>
</feature>
<name>A0A1D3TM14_PLAOA</name>
<dbReference type="Proteomes" id="UP000242942">
    <property type="component" value="Chromosome 13"/>
</dbReference>
<feature type="transmembrane region" description="Helical" evidence="2">
    <location>
        <begin position="826"/>
        <end position="846"/>
    </location>
</feature>
<keyword evidence="2" id="KW-0812">Transmembrane</keyword>
<keyword evidence="4" id="KW-1185">Reference proteome</keyword>
<proteinExistence type="predicted"/>